<evidence type="ECO:0000256" key="1">
    <source>
        <dbReference type="SAM" id="MobiDB-lite"/>
    </source>
</evidence>
<sequence length="72" mass="7612">MGRLLCGAWRRGWSVCRGDRRSEGGEERGWAEVPEGREGGEEAATGDEGLAGRACRGTPGARRSGAQGVPRN</sequence>
<name>A0AAW2LLS8_SESRA</name>
<comment type="caution">
    <text evidence="2">The sequence shown here is derived from an EMBL/GenBank/DDBJ whole genome shotgun (WGS) entry which is preliminary data.</text>
</comment>
<accession>A0AAW2LLS8</accession>
<reference evidence="2" key="2">
    <citation type="journal article" date="2024" name="Plant">
        <title>Genomic evolution and insights into agronomic trait innovations of Sesamum species.</title>
        <authorList>
            <person name="Miao H."/>
            <person name="Wang L."/>
            <person name="Qu L."/>
            <person name="Liu H."/>
            <person name="Sun Y."/>
            <person name="Le M."/>
            <person name="Wang Q."/>
            <person name="Wei S."/>
            <person name="Zheng Y."/>
            <person name="Lin W."/>
            <person name="Duan Y."/>
            <person name="Cao H."/>
            <person name="Xiong S."/>
            <person name="Wang X."/>
            <person name="Wei L."/>
            <person name="Li C."/>
            <person name="Ma Q."/>
            <person name="Ju M."/>
            <person name="Zhao R."/>
            <person name="Li G."/>
            <person name="Mu C."/>
            <person name="Tian Q."/>
            <person name="Mei H."/>
            <person name="Zhang T."/>
            <person name="Gao T."/>
            <person name="Zhang H."/>
        </authorList>
    </citation>
    <scope>NUCLEOTIDE SEQUENCE</scope>
    <source>
        <strain evidence="2">G02</strain>
    </source>
</reference>
<proteinExistence type="predicted"/>
<feature type="compositionally biased region" description="Low complexity" evidence="1">
    <location>
        <begin position="42"/>
        <end position="52"/>
    </location>
</feature>
<feature type="region of interest" description="Disordered" evidence="1">
    <location>
        <begin position="19"/>
        <end position="72"/>
    </location>
</feature>
<dbReference type="AlphaFoldDB" id="A0AAW2LLS8"/>
<feature type="compositionally biased region" description="Basic and acidic residues" evidence="1">
    <location>
        <begin position="19"/>
        <end position="40"/>
    </location>
</feature>
<evidence type="ECO:0000313" key="2">
    <source>
        <dbReference type="EMBL" id="KAL0320105.1"/>
    </source>
</evidence>
<dbReference type="EMBL" id="JACGWJ010000024">
    <property type="protein sequence ID" value="KAL0320105.1"/>
    <property type="molecule type" value="Genomic_DNA"/>
</dbReference>
<protein>
    <submittedName>
        <fullName evidence="2">Uncharacterized protein</fullName>
    </submittedName>
</protein>
<gene>
    <name evidence="2" type="ORF">Sradi_5272000</name>
</gene>
<reference evidence="2" key="1">
    <citation type="submission" date="2020-06" db="EMBL/GenBank/DDBJ databases">
        <authorList>
            <person name="Li T."/>
            <person name="Hu X."/>
            <person name="Zhang T."/>
            <person name="Song X."/>
            <person name="Zhang H."/>
            <person name="Dai N."/>
            <person name="Sheng W."/>
            <person name="Hou X."/>
            <person name="Wei L."/>
        </authorList>
    </citation>
    <scope>NUCLEOTIDE SEQUENCE</scope>
    <source>
        <strain evidence="2">G02</strain>
        <tissue evidence="2">Leaf</tissue>
    </source>
</reference>
<organism evidence="2">
    <name type="scientific">Sesamum radiatum</name>
    <name type="common">Black benniseed</name>
    <dbReference type="NCBI Taxonomy" id="300843"/>
    <lineage>
        <taxon>Eukaryota</taxon>
        <taxon>Viridiplantae</taxon>
        <taxon>Streptophyta</taxon>
        <taxon>Embryophyta</taxon>
        <taxon>Tracheophyta</taxon>
        <taxon>Spermatophyta</taxon>
        <taxon>Magnoliopsida</taxon>
        <taxon>eudicotyledons</taxon>
        <taxon>Gunneridae</taxon>
        <taxon>Pentapetalae</taxon>
        <taxon>asterids</taxon>
        <taxon>lamiids</taxon>
        <taxon>Lamiales</taxon>
        <taxon>Pedaliaceae</taxon>
        <taxon>Sesamum</taxon>
    </lineage>
</organism>